<reference evidence="1" key="1">
    <citation type="submission" date="2021-01" db="EMBL/GenBank/DDBJ databases">
        <authorList>
            <consortium name="Genoscope - CEA"/>
            <person name="William W."/>
        </authorList>
    </citation>
    <scope>NUCLEOTIDE SEQUENCE</scope>
</reference>
<accession>A0A8S1NYC1</accession>
<name>A0A8S1NYC1_9CILI</name>
<dbReference type="EMBL" id="CAJJDN010000063">
    <property type="protein sequence ID" value="CAD8095016.1"/>
    <property type="molecule type" value="Genomic_DNA"/>
</dbReference>
<keyword evidence="2" id="KW-1185">Reference proteome</keyword>
<evidence type="ECO:0000313" key="2">
    <source>
        <dbReference type="Proteomes" id="UP000692954"/>
    </source>
</evidence>
<evidence type="ECO:0000313" key="1">
    <source>
        <dbReference type="EMBL" id="CAD8095016.1"/>
    </source>
</evidence>
<organism evidence="1 2">
    <name type="scientific">Paramecium sonneborni</name>
    <dbReference type="NCBI Taxonomy" id="65129"/>
    <lineage>
        <taxon>Eukaryota</taxon>
        <taxon>Sar</taxon>
        <taxon>Alveolata</taxon>
        <taxon>Ciliophora</taxon>
        <taxon>Intramacronucleata</taxon>
        <taxon>Oligohymenophorea</taxon>
        <taxon>Peniculida</taxon>
        <taxon>Parameciidae</taxon>
        <taxon>Paramecium</taxon>
    </lineage>
</organism>
<proteinExistence type="predicted"/>
<dbReference type="OrthoDB" id="308594at2759"/>
<comment type="caution">
    <text evidence="1">The sequence shown here is derived from an EMBL/GenBank/DDBJ whole genome shotgun (WGS) entry which is preliminary data.</text>
</comment>
<protein>
    <submittedName>
        <fullName evidence="1">Uncharacterized protein</fullName>
    </submittedName>
</protein>
<sequence length="101" mass="11990">MIQINQNKIKMNLIKKTSNLKIQTNNLPINSQTQINAYQFSDEKDEINSPEVRKFETLLFESLTKTQRLSEKFKLFQPLIINEQLKSHSKRNQKDQQIIEL</sequence>
<dbReference type="Proteomes" id="UP000692954">
    <property type="component" value="Unassembled WGS sequence"/>
</dbReference>
<gene>
    <name evidence="1" type="ORF">PSON_ATCC_30995.1.T0630182</name>
</gene>
<dbReference type="AlphaFoldDB" id="A0A8S1NYC1"/>